<dbReference type="OMA" id="TVATWMA"/>
<protein>
    <submittedName>
        <fullName evidence="3 4">Uncharacterized protein</fullName>
    </submittedName>
</protein>
<dbReference type="AlphaFoldDB" id="A0A1D6I8M7"/>
<dbReference type="InterPro" id="IPR040273">
    <property type="entry name" value="PIP1"/>
</dbReference>
<evidence type="ECO:0000256" key="2">
    <source>
        <dbReference type="SAM" id="SignalP"/>
    </source>
</evidence>
<dbReference type="PANTHER" id="PTHR37245">
    <property type="entry name" value="PAMP-INDUCED SECRETED PEPTIDE 1"/>
    <property type="match status" value="1"/>
</dbReference>
<evidence type="ECO:0000256" key="1">
    <source>
        <dbReference type="SAM" id="MobiDB-lite"/>
    </source>
</evidence>
<evidence type="ECO:0000313" key="3">
    <source>
        <dbReference type="EMBL" id="ONM56398.1"/>
    </source>
</evidence>
<feature type="chain" id="PRO_5010805240" evidence="2">
    <location>
        <begin position="29"/>
        <end position="84"/>
    </location>
</feature>
<keyword evidence="5" id="KW-1185">Reference proteome</keyword>
<gene>
    <name evidence="4" type="primary">LOC103633022</name>
    <name evidence="3" type="ORF">ZEAMMB73_Zm00001d021160</name>
</gene>
<evidence type="ECO:0000313" key="4">
    <source>
        <dbReference type="EnsemblPlants" id="Zm00001eb318470_P001"/>
    </source>
</evidence>
<reference evidence="4" key="2">
    <citation type="submission" date="2019-07" db="EMBL/GenBank/DDBJ databases">
        <authorList>
            <person name="Seetharam A."/>
            <person name="Woodhouse M."/>
            <person name="Cannon E."/>
        </authorList>
    </citation>
    <scope>NUCLEOTIDE SEQUENCE [LARGE SCALE GENOMIC DNA]</scope>
    <source>
        <strain evidence="4">cv. B73</strain>
    </source>
</reference>
<dbReference type="GO" id="GO:0006952">
    <property type="term" value="P:defense response"/>
    <property type="evidence" value="ECO:0007669"/>
    <property type="project" value="InterPro"/>
</dbReference>
<reference evidence="4" key="3">
    <citation type="submission" date="2021-05" db="UniProtKB">
        <authorList>
            <consortium name="EnsemblPlants"/>
        </authorList>
    </citation>
    <scope>IDENTIFICATION</scope>
    <source>
        <strain evidence="4">cv. B73</strain>
    </source>
</reference>
<evidence type="ECO:0000313" key="5">
    <source>
        <dbReference type="Proteomes" id="UP000007305"/>
    </source>
</evidence>
<dbReference type="GeneID" id="103633022"/>
<keyword evidence="2" id="KW-0732">Signal</keyword>
<feature type="signal peptide" evidence="2">
    <location>
        <begin position="1"/>
        <end position="28"/>
    </location>
</feature>
<dbReference type="Gramene" id="Zm00001eb318470_T001">
    <property type="protein sequence ID" value="Zm00001eb318470_P001"/>
    <property type="gene ID" value="Zm00001eb318470"/>
</dbReference>
<dbReference type="RefSeq" id="XP_008652935.1">
    <property type="nucleotide sequence ID" value="XM_008654713.4"/>
</dbReference>
<organism evidence="3">
    <name type="scientific">Zea mays</name>
    <name type="common">Maize</name>
    <dbReference type="NCBI Taxonomy" id="4577"/>
    <lineage>
        <taxon>Eukaryota</taxon>
        <taxon>Viridiplantae</taxon>
        <taxon>Streptophyta</taxon>
        <taxon>Embryophyta</taxon>
        <taxon>Tracheophyta</taxon>
        <taxon>Spermatophyta</taxon>
        <taxon>Magnoliopsida</taxon>
        <taxon>Liliopsida</taxon>
        <taxon>Poales</taxon>
        <taxon>Poaceae</taxon>
        <taxon>PACMAD clade</taxon>
        <taxon>Panicoideae</taxon>
        <taxon>Andropogonodae</taxon>
        <taxon>Andropogoneae</taxon>
        <taxon>Tripsacinae</taxon>
        <taxon>Zea</taxon>
    </lineage>
</organism>
<reference evidence="3 5" key="1">
    <citation type="submission" date="2015-12" db="EMBL/GenBank/DDBJ databases">
        <title>Update maize B73 reference genome by single molecule sequencing technologies.</title>
        <authorList>
            <consortium name="Maize Genome Sequencing Project"/>
            <person name="Ware D."/>
        </authorList>
    </citation>
    <scope>NUCLEOTIDE SEQUENCE [LARGE SCALE GENOMIC DNA]</scope>
    <source>
        <strain evidence="5">cv. B73</strain>
        <tissue evidence="3">Seedling</tissue>
    </source>
</reference>
<dbReference type="PaxDb" id="4577-AC196726.2_FGP001"/>
<proteinExistence type="predicted"/>
<dbReference type="Proteomes" id="UP000007305">
    <property type="component" value="Chromosome 7"/>
</dbReference>
<dbReference type="EnsemblPlants" id="Zm00001eb318470_T001">
    <property type="protein sequence ID" value="Zm00001eb318470_P001"/>
    <property type="gene ID" value="Zm00001eb318470"/>
</dbReference>
<dbReference type="eggNOG" id="ENOG502R4RQ">
    <property type="taxonomic scope" value="Eukaryota"/>
</dbReference>
<sequence length="84" mass="8301">MALSSRQLAAALVAVLVALAFLTACASAARPAPAASGGGGGEEEEATATTTPAYLRQVYPAVVETVEMLLARLPAGPSPKGPGH</sequence>
<feature type="region of interest" description="Disordered" evidence="1">
    <location>
        <begin position="30"/>
        <end position="52"/>
    </location>
</feature>
<dbReference type="OrthoDB" id="784226at2759"/>
<dbReference type="PROSITE" id="PS51257">
    <property type="entry name" value="PROKAR_LIPOPROTEIN"/>
    <property type="match status" value="1"/>
</dbReference>
<dbReference type="PANTHER" id="PTHR37245:SF4">
    <property type="entry name" value="PAMP-INDUCED SECRETED PEPTIDE 1"/>
    <property type="match status" value="1"/>
</dbReference>
<dbReference type="EMBL" id="CM007650">
    <property type="protein sequence ID" value="ONM56398.1"/>
    <property type="molecule type" value="Genomic_DNA"/>
</dbReference>
<name>A0A1D6I8M7_MAIZE</name>
<accession>A0A1D6I8M7</accession>
<dbReference type="KEGG" id="zma:103633022"/>